<reference evidence="2 3" key="1">
    <citation type="journal article" date="2014" name="Nat. Commun.">
        <title>Klebsormidium flaccidum genome reveals primary factors for plant terrestrial adaptation.</title>
        <authorList>
            <person name="Hori K."/>
            <person name="Maruyama F."/>
            <person name="Fujisawa T."/>
            <person name="Togashi T."/>
            <person name="Yamamoto N."/>
            <person name="Seo M."/>
            <person name="Sato S."/>
            <person name="Yamada T."/>
            <person name="Mori H."/>
            <person name="Tajima N."/>
            <person name="Moriyama T."/>
            <person name="Ikeuchi M."/>
            <person name="Watanabe M."/>
            <person name="Wada H."/>
            <person name="Kobayashi K."/>
            <person name="Saito M."/>
            <person name="Masuda T."/>
            <person name="Sasaki-Sekimoto Y."/>
            <person name="Mashiguchi K."/>
            <person name="Awai K."/>
            <person name="Shimojima M."/>
            <person name="Masuda S."/>
            <person name="Iwai M."/>
            <person name="Nobusawa T."/>
            <person name="Narise T."/>
            <person name="Kondo S."/>
            <person name="Saito H."/>
            <person name="Sato R."/>
            <person name="Murakawa M."/>
            <person name="Ihara Y."/>
            <person name="Oshima-Yamada Y."/>
            <person name="Ohtaka K."/>
            <person name="Satoh M."/>
            <person name="Sonobe K."/>
            <person name="Ishii M."/>
            <person name="Ohtani R."/>
            <person name="Kanamori-Sato M."/>
            <person name="Honoki R."/>
            <person name="Miyazaki D."/>
            <person name="Mochizuki H."/>
            <person name="Umetsu J."/>
            <person name="Higashi K."/>
            <person name="Shibata D."/>
            <person name="Kamiya Y."/>
            <person name="Sato N."/>
            <person name="Nakamura Y."/>
            <person name="Tabata S."/>
            <person name="Ida S."/>
            <person name="Kurokawa K."/>
            <person name="Ohta H."/>
        </authorList>
    </citation>
    <scope>NUCLEOTIDE SEQUENCE [LARGE SCALE GENOMIC DNA]</scope>
    <source>
        <strain evidence="2 3">NIES-2285</strain>
    </source>
</reference>
<evidence type="ECO:0000313" key="3">
    <source>
        <dbReference type="Proteomes" id="UP000054558"/>
    </source>
</evidence>
<feature type="region of interest" description="Disordered" evidence="1">
    <location>
        <begin position="129"/>
        <end position="187"/>
    </location>
</feature>
<dbReference type="Proteomes" id="UP000054558">
    <property type="component" value="Unassembled WGS sequence"/>
</dbReference>
<name>A0A1Y1HVV2_KLENI</name>
<evidence type="ECO:0000313" key="2">
    <source>
        <dbReference type="EMBL" id="GAQ80646.1"/>
    </source>
</evidence>
<sequence>MRNAAEGKERASDGVRILTPPGVRRRSGFPDNGTPPEERRGGKRARKSLFASSQGPVFDVFTRAGGDAKAVEKGGEDDGGVPVGKLLFEISPNTGRVHLYRGGKSRASGGGGAELLALNFPREELAKLKTEEDVRPDQHLILLGAPPETPADVRRPPARRPPVPGRVDQAASDSSVDAPGNAPQSTA</sequence>
<feature type="compositionally biased region" description="Basic and acidic residues" evidence="1">
    <location>
        <begin position="1"/>
        <end position="13"/>
    </location>
</feature>
<dbReference type="AlphaFoldDB" id="A0A1Y1HVV2"/>
<evidence type="ECO:0000256" key="1">
    <source>
        <dbReference type="SAM" id="MobiDB-lite"/>
    </source>
</evidence>
<accession>A0A1Y1HVV2</accession>
<protein>
    <submittedName>
        <fullName evidence="2">Uncharacterized protein</fullName>
    </submittedName>
</protein>
<dbReference type="EMBL" id="DF237007">
    <property type="protein sequence ID" value="GAQ80646.1"/>
    <property type="molecule type" value="Genomic_DNA"/>
</dbReference>
<keyword evidence="3" id="KW-1185">Reference proteome</keyword>
<proteinExistence type="predicted"/>
<feature type="region of interest" description="Disordered" evidence="1">
    <location>
        <begin position="1"/>
        <end position="52"/>
    </location>
</feature>
<feature type="compositionally biased region" description="Basic and acidic residues" evidence="1">
    <location>
        <begin position="129"/>
        <end position="138"/>
    </location>
</feature>
<organism evidence="2 3">
    <name type="scientific">Klebsormidium nitens</name>
    <name type="common">Green alga</name>
    <name type="synonym">Ulothrix nitens</name>
    <dbReference type="NCBI Taxonomy" id="105231"/>
    <lineage>
        <taxon>Eukaryota</taxon>
        <taxon>Viridiplantae</taxon>
        <taxon>Streptophyta</taxon>
        <taxon>Klebsormidiophyceae</taxon>
        <taxon>Klebsormidiales</taxon>
        <taxon>Klebsormidiaceae</taxon>
        <taxon>Klebsormidium</taxon>
    </lineage>
</organism>
<gene>
    <name evidence="2" type="ORF">KFL_000580400</name>
</gene>